<dbReference type="AlphaFoldDB" id="X1P388"/>
<feature type="non-terminal residue" evidence="2">
    <location>
        <position position="1"/>
    </location>
</feature>
<reference evidence="2" key="1">
    <citation type="journal article" date="2014" name="Front. Microbiol.">
        <title>High frequency of phylogenetically diverse reductive dehalogenase-homologous genes in deep subseafloor sedimentary metagenomes.</title>
        <authorList>
            <person name="Kawai M."/>
            <person name="Futagami T."/>
            <person name="Toyoda A."/>
            <person name="Takaki Y."/>
            <person name="Nishi S."/>
            <person name="Hori S."/>
            <person name="Arai W."/>
            <person name="Tsubouchi T."/>
            <person name="Morono Y."/>
            <person name="Uchiyama I."/>
            <person name="Ito T."/>
            <person name="Fujiyama A."/>
            <person name="Inagaki F."/>
            <person name="Takami H."/>
        </authorList>
    </citation>
    <scope>NUCLEOTIDE SEQUENCE</scope>
    <source>
        <strain evidence="2">Expedition CK06-06</strain>
    </source>
</reference>
<dbReference type="InterPro" id="IPR036597">
    <property type="entry name" value="Fido-like_dom_sf"/>
</dbReference>
<dbReference type="SUPFAM" id="SSF140931">
    <property type="entry name" value="Fic-like"/>
    <property type="match status" value="1"/>
</dbReference>
<dbReference type="InterPro" id="IPR053737">
    <property type="entry name" value="Type_II_TA_Toxin"/>
</dbReference>
<name>X1P388_9ZZZZ</name>
<proteinExistence type="predicted"/>
<sequence length="167" mass="19309">LKVILDYQKALHLLDEYDYQKLEIKKVTTQEKFKISYQKARRELYRLKNHYPSGLFGLEKDQSFSGSIGAIYQSFDGKDLYPSIEEKAAHLLYFVVKNHSFIDGNKRIAVSLFLWFLNENGILYNEDGSKRLADNALVALTLLIAESRAEEKDTMVKVIVNLINQNN</sequence>
<dbReference type="EMBL" id="BARV01040097">
    <property type="protein sequence ID" value="GAI50782.1"/>
    <property type="molecule type" value="Genomic_DNA"/>
</dbReference>
<dbReference type="InterPro" id="IPR003812">
    <property type="entry name" value="Fido"/>
</dbReference>
<dbReference type="Pfam" id="PF02661">
    <property type="entry name" value="Fic"/>
    <property type="match status" value="1"/>
</dbReference>
<accession>X1P388</accession>
<protein>
    <recommendedName>
        <fullName evidence="1">Fido domain-containing protein</fullName>
    </recommendedName>
</protein>
<evidence type="ECO:0000313" key="2">
    <source>
        <dbReference type="EMBL" id="GAI50782.1"/>
    </source>
</evidence>
<feature type="domain" description="Fido" evidence="1">
    <location>
        <begin position="22"/>
        <end position="161"/>
    </location>
</feature>
<organism evidence="2">
    <name type="scientific">marine sediment metagenome</name>
    <dbReference type="NCBI Taxonomy" id="412755"/>
    <lineage>
        <taxon>unclassified sequences</taxon>
        <taxon>metagenomes</taxon>
        <taxon>ecological metagenomes</taxon>
    </lineage>
</organism>
<dbReference type="PROSITE" id="PS51459">
    <property type="entry name" value="FIDO"/>
    <property type="match status" value="1"/>
</dbReference>
<comment type="caution">
    <text evidence="2">The sequence shown here is derived from an EMBL/GenBank/DDBJ whole genome shotgun (WGS) entry which is preliminary data.</text>
</comment>
<gene>
    <name evidence="2" type="ORF">S06H3_61223</name>
</gene>
<dbReference type="Gene3D" id="1.20.120.1870">
    <property type="entry name" value="Fic/DOC protein, Fido domain"/>
    <property type="match status" value="1"/>
</dbReference>
<evidence type="ECO:0000259" key="1">
    <source>
        <dbReference type="PROSITE" id="PS51459"/>
    </source>
</evidence>